<sequence>MESKPSTSQLLQQKVFVCEELATLISSSGKMKFATTLDEVYDLLKDYICTKKLYDPYMPDRIYCENDDLGSILGVNEFRIGEVRGFLQKLVYPVKKISATTSPDAFASASLFDNASKRKSEESDVERAKRFCGCPSSKQPSSPMILYVPSTPKYENTSDSHESIHGYETAFCKDTSDTNEEDVWYVRQGSDRDLHAGDIVAVEETFDVEYEVESDDSSLCSDQGENDSYSDEEKYVEETLKTVITYICRTDSDIEFWADDSSSENECFDVEISESDQWKCNTCGQLNKPPLRYCLKCWDERKGWLRDKDKQRPPQRKRSKEKAKGCTKKKAILTEECSIWNSDCDSPSTSGNIKDSSGYDSLSTKDSQSSGSSQEKFDDQIPVEKSNDMCLICCSKPANASIIHGNIGHVICCYKCALKLKRRNKRCPVCRRTIDKVVYQVCSV</sequence>
<dbReference type="InterPro" id="IPR001841">
    <property type="entry name" value="Znf_RING"/>
</dbReference>
<dbReference type="InterPro" id="IPR001876">
    <property type="entry name" value="Znf_RanBP2"/>
</dbReference>
<dbReference type="PROSITE" id="PS50089">
    <property type="entry name" value="ZF_RING_2"/>
    <property type="match status" value="1"/>
</dbReference>
<dbReference type="SUPFAM" id="SSF57850">
    <property type="entry name" value="RING/U-box"/>
    <property type="match status" value="1"/>
</dbReference>
<name>A0A087UQB2_STEMI</name>
<dbReference type="Proteomes" id="UP000054359">
    <property type="component" value="Unassembled WGS sequence"/>
</dbReference>
<dbReference type="PROSITE" id="PS01358">
    <property type="entry name" value="ZF_RANBP2_1"/>
    <property type="match status" value="1"/>
</dbReference>
<keyword evidence="4 7" id="KW-0863">Zinc-finger</keyword>
<dbReference type="SUPFAM" id="SSF47592">
    <property type="entry name" value="SWIB/MDM2 domain"/>
    <property type="match status" value="1"/>
</dbReference>
<protein>
    <submittedName>
        <fullName evidence="12">E3 ubiquitin-protein ligase Mdm2</fullName>
    </submittedName>
</protein>
<comment type="subcellular location">
    <subcellularLocation>
        <location evidence="1">Nucleus</location>
    </subcellularLocation>
</comment>
<keyword evidence="3" id="KW-0479">Metal-binding</keyword>
<accession>A0A087UQB2</accession>
<evidence type="ECO:0000256" key="2">
    <source>
        <dbReference type="ARBA" id="ARBA00005803"/>
    </source>
</evidence>
<dbReference type="PANTHER" id="PTHR46858:SF5">
    <property type="entry name" value="E3 UBIQUITIN-PROTEIN LIGASE APD1-RELATED"/>
    <property type="match status" value="1"/>
</dbReference>
<feature type="compositionally biased region" description="Basic residues" evidence="8">
    <location>
        <begin position="313"/>
        <end position="327"/>
    </location>
</feature>
<feature type="domain" description="RanBP2-type" evidence="10">
    <location>
        <begin position="274"/>
        <end position="303"/>
    </location>
</feature>
<evidence type="ECO:0000256" key="6">
    <source>
        <dbReference type="ARBA" id="ARBA00023242"/>
    </source>
</evidence>
<dbReference type="GO" id="GO:0010468">
    <property type="term" value="P:regulation of gene expression"/>
    <property type="evidence" value="ECO:0007669"/>
    <property type="project" value="TreeGrafter"/>
</dbReference>
<comment type="similarity">
    <text evidence="2">Belongs to the MDM2/MDM4 family.</text>
</comment>
<dbReference type="GO" id="GO:0061630">
    <property type="term" value="F:ubiquitin protein ligase activity"/>
    <property type="evidence" value="ECO:0007669"/>
    <property type="project" value="TreeGrafter"/>
</dbReference>
<evidence type="ECO:0000256" key="1">
    <source>
        <dbReference type="ARBA" id="ARBA00004123"/>
    </source>
</evidence>
<evidence type="ECO:0000313" key="13">
    <source>
        <dbReference type="Proteomes" id="UP000054359"/>
    </source>
</evidence>
<dbReference type="Gene3D" id="3.30.40.10">
    <property type="entry name" value="Zinc/RING finger domain, C3HC4 (zinc finger)"/>
    <property type="match status" value="1"/>
</dbReference>
<evidence type="ECO:0000259" key="11">
    <source>
        <dbReference type="PROSITE" id="PS51925"/>
    </source>
</evidence>
<dbReference type="PIRSF" id="PIRSF006748">
    <property type="entry name" value="p53_MDM_2/4"/>
    <property type="match status" value="1"/>
</dbReference>
<dbReference type="PROSITE" id="PS51925">
    <property type="entry name" value="SWIB_MDM2"/>
    <property type="match status" value="1"/>
</dbReference>
<dbReference type="GO" id="GO:0016567">
    <property type="term" value="P:protein ubiquitination"/>
    <property type="evidence" value="ECO:0007669"/>
    <property type="project" value="TreeGrafter"/>
</dbReference>
<evidence type="ECO:0000259" key="9">
    <source>
        <dbReference type="PROSITE" id="PS50089"/>
    </source>
</evidence>
<dbReference type="GO" id="GO:0043066">
    <property type="term" value="P:negative regulation of apoptotic process"/>
    <property type="evidence" value="ECO:0007669"/>
    <property type="project" value="InterPro"/>
</dbReference>
<dbReference type="GO" id="GO:0051726">
    <property type="term" value="P:regulation of cell cycle"/>
    <property type="evidence" value="ECO:0007669"/>
    <property type="project" value="InterPro"/>
</dbReference>
<feature type="compositionally biased region" description="Polar residues" evidence="8">
    <location>
        <begin position="344"/>
        <end position="360"/>
    </location>
</feature>
<dbReference type="SUPFAM" id="SSF90209">
    <property type="entry name" value="Ran binding protein zinc finger-like"/>
    <property type="match status" value="1"/>
</dbReference>
<keyword evidence="13" id="KW-1185">Reference proteome</keyword>
<dbReference type="Gene3D" id="1.10.245.10">
    <property type="entry name" value="SWIB/MDM2 domain"/>
    <property type="match status" value="1"/>
</dbReference>
<evidence type="ECO:0000256" key="4">
    <source>
        <dbReference type="ARBA" id="ARBA00022771"/>
    </source>
</evidence>
<proteinExistence type="inferred from homology"/>
<dbReference type="PROSITE" id="PS50199">
    <property type="entry name" value="ZF_RANBP2_2"/>
    <property type="match status" value="1"/>
</dbReference>
<feature type="non-terminal residue" evidence="12">
    <location>
        <position position="444"/>
    </location>
</feature>
<dbReference type="GO" id="GO:0005634">
    <property type="term" value="C:nucleus"/>
    <property type="evidence" value="ECO:0007669"/>
    <property type="project" value="UniProtKB-SubCell"/>
</dbReference>
<dbReference type="EMBL" id="KK121013">
    <property type="protein sequence ID" value="KFM79551.1"/>
    <property type="molecule type" value="Genomic_DNA"/>
</dbReference>
<dbReference type="Gene3D" id="2.30.30.380">
    <property type="entry name" value="Zn-finger domain of Sec23/24"/>
    <property type="match status" value="1"/>
</dbReference>
<dbReference type="OrthoDB" id="24526at2759"/>
<feature type="domain" description="RING-type" evidence="9">
    <location>
        <begin position="390"/>
        <end position="431"/>
    </location>
</feature>
<feature type="region of interest" description="Disordered" evidence="8">
    <location>
        <begin position="308"/>
        <end position="327"/>
    </location>
</feature>
<evidence type="ECO:0000259" key="10">
    <source>
        <dbReference type="PROSITE" id="PS50199"/>
    </source>
</evidence>
<dbReference type="CDD" id="cd10566">
    <property type="entry name" value="MDM2_like"/>
    <property type="match status" value="1"/>
</dbReference>
<dbReference type="STRING" id="407821.A0A087UQB2"/>
<evidence type="ECO:0000313" key="12">
    <source>
        <dbReference type="EMBL" id="KFM79551.1"/>
    </source>
</evidence>
<evidence type="ECO:0000256" key="7">
    <source>
        <dbReference type="PROSITE-ProRule" id="PRU00322"/>
    </source>
</evidence>
<keyword evidence="6" id="KW-0539">Nucleus</keyword>
<reference evidence="12 13" key="1">
    <citation type="submission" date="2013-11" db="EMBL/GenBank/DDBJ databases">
        <title>Genome sequencing of Stegodyphus mimosarum.</title>
        <authorList>
            <person name="Bechsgaard J."/>
        </authorList>
    </citation>
    <scope>NUCLEOTIDE SEQUENCE [LARGE SCALE GENOMIC DNA]</scope>
</reference>
<dbReference type="CDD" id="cd16646">
    <property type="entry name" value="mRING-HC-C2H2C4_MDM2-like"/>
    <property type="match status" value="1"/>
</dbReference>
<gene>
    <name evidence="12" type="ORF">X975_11759</name>
</gene>
<dbReference type="InterPro" id="IPR013083">
    <property type="entry name" value="Znf_RING/FYVE/PHD"/>
</dbReference>
<evidence type="ECO:0000256" key="3">
    <source>
        <dbReference type="ARBA" id="ARBA00022723"/>
    </source>
</evidence>
<feature type="region of interest" description="Disordered" evidence="8">
    <location>
        <begin position="344"/>
        <end position="378"/>
    </location>
</feature>
<dbReference type="GO" id="GO:0008270">
    <property type="term" value="F:zinc ion binding"/>
    <property type="evidence" value="ECO:0007669"/>
    <property type="project" value="UniProtKB-KW"/>
</dbReference>
<dbReference type="AlphaFoldDB" id="A0A087UQB2"/>
<organism evidence="12 13">
    <name type="scientific">Stegodyphus mimosarum</name>
    <name type="common">African social velvet spider</name>
    <dbReference type="NCBI Taxonomy" id="407821"/>
    <lineage>
        <taxon>Eukaryota</taxon>
        <taxon>Metazoa</taxon>
        <taxon>Ecdysozoa</taxon>
        <taxon>Arthropoda</taxon>
        <taxon>Chelicerata</taxon>
        <taxon>Arachnida</taxon>
        <taxon>Araneae</taxon>
        <taxon>Araneomorphae</taxon>
        <taxon>Entelegynae</taxon>
        <taxon>Eresoidea</taxon>
        <taxon>Eresidae</taxon>
        <taxon>Stegodyphus</taxon>
    </lineage>
</organism>
<dbReference type="InterPro" id="IPR016495">
    <property type="entry name" value="p53_neg-reg_MDM_2/4"/>
</dbReference>
<dbReference type="InterPro" id="IPR036443">
    <property type="entry name" value="Znf_RanBP2_sf"/>
</dbReference>
<keyword evidence="5" id="KW-0862">Zinc</keyword>
<dbReference type="InterPro" id="IPR003121">
    <property type="entry name" value="SWIB_MDM2_domain"/>
</dbReference>
<dbReference type="Pfam" id="PF13920">
    <property type="entry name" value="zf-C3HC4_3"/>
    <property type="match status" value="1"/>
</dbReference>
<feature type="compositionally biased region" description="Low complexity" evidence="8">
    <location>
        <begin position="361"/>
        <end position="373"/>
    </location>
</feature>
<feature type="domain" description="DM2" evidence="11">
    <location>
        <begin position="10"/>
        <end position="93"/>
    </location>
</feature>
<evidence type="ECO:0000256" key="8">
    <source>
        <dbReference type="SAM" id="MobiDB-lite"/>
    </source>
</evidence>
<dbReference type="OMA" id="MCSTNMS"/>
<evidence type="ECO:0000256" key="5">
    <source>
        <dbReference type="ARBA" id="ARBA00022833"/>
    </source>
</evidence>
<dbReference type="InterPro" id="IPR036885">
    <property type="entry name" value="SWIB_MDM2_dom_sf"/>
</dbReference>
<dbReference type="PANTHER" id="PTHR46858">
    <property type="entry name" value="OS05G0521000 PROTEIN"/>
    <property type="match status" value="1"/>
</dbReference>